<dbReference type="CDD" id="cd07377">
    <property type="entry name" value="WHTH_GntR"/>
    <property type="match status" value="1"/>
</dbReference>
<accession>A0A1V2I5J5</accession>
<dbReference type="InterPro" id="IPR008920">
    <property type="entry name" value="TF_FadR/GntR_C"/>
</dbReference>
<dbReference type="InterPro" id="IPR036388">
    <property type="entry name" value="WH-like_DNA-bd_sf"/>
</dbReference>
<dbReference type="PROSITE" id="PS50949">
    <property type="entry name" value="HTH_GNTR"/>
    <property type="match status" value="1"/>
</dbReference>
<dbReference type="SUPFAM" id="SSF48008">
    <property type="entry name" value="GntR ligand-binding domain-like"/>
    <property type="match status" value="1"/>
</dbReference>
<gene>
    <name evidence="5" type="ORF">BL253_24805</name>
</gene>
<evidence type="ECO:0000313" key="6">
    <source>
        <dbReference type="Proteomes" id="UP000188929"/>
    </source>
</evidence>
<reference evidence="6" key="1">
    <citation type="submission" date="2016-10" db="EMBL/GenBank/DDBJ databases">
        <title>Frankia sp. NRRL B-16386 Genome sequencing.</title>
        <authorList>
            <person name="Ghodhbane-Gtari F."/>
            <person name="Swanson E."/>
            <person name="Gueddou A."/>
            <person name="Hezbri K."/>
            <person name="Ktari K."/>
            <person name="Nouioui I."/>
            <person name="Morris K."/>
            <person name="Simpson S."/>
            <person name="Abebe-Akele F."/>
            <person name="Thomas K."/>
            <person name="Gtari M."/>
            <person name="Tisa L.S."/>
        </authorList>
    </citation>
    <scope>NUCLEOTIDE SEQUENCE [LARGE SCALE GENOMIC DNA]</scope>
    <source>
        <strain evidence="6">NRRL B-16386</strain>
    </source>
</reference>
<dbReference type="Gene3D" id="1.20.120.530">
    <property type="entry name" value="GntR ligand-binding domain-like"/>
    <property type="match status" value="1"/>
</dbReference>
<dbReference type="SUPFAM" id="SSF46785">
    <property type="entry name" value="Winged helix' DNA-binding domain"/>
    <property type="match status" value="1"/>
</dbReference>
<proteinExistence type="predicted"/>
<dbReference type="STRING" id="1834516.BL253_24805"/>
<dbReference type="InterPro" id="IPR000524">
    <property type="entry name" value="Tscrpt_reg_HTH_GntR"/>
</dbReference>
<keyword evidence="6" id="KW-1185">Reference proteome</keyword>
<feature type="domain" description="HTH gntR-type" evidence="4">
    <location>
        <begin position="15"/>
        <end position="84"/>
    </location>
</feature>
<keyword evidence="3" id="KW-0804">Transcription</keyword>
<name>A0A1V2I5J5_9ACTN</name>
<dbReference type="PANTHER" id="PTHR43537">
    <property type="entry name" value="TRANSCRIPTIONAL REGULATOR, GNTR FAMILY"/>
    <property type="match status" value="1"/>
</dbReference>
<evidence type="ECO:0000259" key="4">
    <source>
        <dbReference type="PROSITE" id="PS50949"/>
    </source>
</evidence>
<dbReference type="OrthoDB" id="3207514at2"/>
<dbReference type="AlphaFoldDB" id="A0A1V2I5J5"/>
<evidence type="ECO:0000256" key="3">
    <source>
        <dbReference type="ARBA" id="ARBA00023163"/>
    </source>
</evidence>
<evidence type="ECO:0000256" key="2">
    <source>
        <dbReference type="ARBA" id="ARBA00023125"/>
    </source>
</evidence>
<dbReference type="GO" id="GO:0003700">
    <property type="term" value="F:DNA-binding transcription factor activity"/>
    <property type="evidence" value="ECO:0007669"/>
    <property type="project" value="InterPro"/>
</dbReference>
<dbReference type="SMART" id="SM00895">
    <property type="entry name" value="FCD"/>
    <property type="match status" value="1"/>
</dbReference>
<keyword evidence="2" id="KW-0238">DNA-binding</keyword>
<evidence type="ECO:0000313" key="5">
    <source>
        <dbReference type="EMBL" id="ONH26407.1"/>
    </source>
</evidence>
<dbReference type="Pfam" id="PF00392">
    <property type="entry name" value="GntR"/>
    <property type="match status" value="1"/>
</dbReference>
<evidence type="ECO:0000256" key="1">
    <source>
        <dbReference type="ARBA" id="ARBA00023015"/>
    </source>
</evidence>
<dbReference type="GO" id="GO:0003677">
    <property type="term" value="F:DNA binding"/>
    <property type="evidence" value="ECO:0007669"/>
    <property type="project" value="UniProtKB-KW"/>
</dbReference>
<dbReference type="SMART" id="SM00345">
    <property type="entry name" value="HTH_GNTR"/>
    <property type="match status" value="1"/>
</dbReference>
<dbReference type="PANTHER" id="PTHR43537:SF5">
    <property type="entry name" value="UXU OPERON TRANSCRIPTIONAL REGULATOR"/>
    <property type="match status" value="1"/>
</dbReference>
<dbReference type="RefSeq" id="WP_076819680.1">
    <property type="nucleotide sequence ID" value="NZ_MOMC01000051.1"/>
</dbReference>
<dbReference type="InterPro" id="IPR036390">
    <property type="entry name" value="WH_DNA-bd_sf"/>
</dbReference>
<keyword evidence="1" id="KW-0805">Transcription regulation</keyword>
<dbReference type="Proteomes" id="UP000188929">
    <property type="component" value="Unassembled WGS sequence"/>
</dbReference>
<dbReference type="EMBL" id="MOMC01000051">
    <property type="protein sequence ID" value="ONH26407.1"/>
    <property type="molecule type" value="Genomic_DNA"/>
</dbReference>
<dbReference type="InterPro" id="IPR011711">
    <property type="entry name" value="GntR_C"/>
</dbReference>
<dbReference type="Pfam" id="PF07729">
    <property type="entry name" value="FCD"/>
    <property type="match status" value="1"/>
</dbReference>
<protein>
    <recommendedName>
        <fullName evidence="4">HTH gntR-type domain-containing protein</fullName>
    </recommendedName>
</protein>
<dbReference type="Gene3D" id="1.10.10.10">
    <property type="entry name" value="Winged helix-like DNA-binding domain superfamily/Winged helix DNA-binding domain"/>
    <property type="match status" value="1"/>
</dbReference>
<dbReference type="PRINTS" id="PR00035">
    <property type="entry name" value="HTHGNTR"/>
</dbReference>
<comment type="caution">
    <text evidence="5">The sequence shown here is derived from an EMBL/GenBank/DDBJ whole genome shotgun (WGS) entry which is preliminary data.</text>
</comment>
<organism evidence="5 6">
    <name type="scientific">Pseudofrankia asymbiotica</name>
    <dbReference type="NCBI Taxonomy" id="1834516"/>
    <lineage>
        <taxon>Bacteria</taxon>
        <taxon>Bacillati</taxon>
        <taxon>Actinomycetota</taxon>
        <taxon>Actinomycetes</taxon>
        <taxon>Frankiales</taxon>
        <taxon>Frankiaceae</taxon>
        <taxon>Pseudofrankia</taxon>
    </lineage>
</organism>
<sequence>MDIADAPTSAVLRIPKAGETLAADLRRRIIRGQLTAGDVLPTESALMQHYGVARPTLREAFRILESESLIEIRRGKAGARVLGPSRDVSARFMGMVLQAEGATVGEVLDARLVIEPHSAGHIARTRDDHAIQVLRAALDAEAAALSDDEAFGSASAHFHQVVVETAGNRALALMAAMIEGIIARTNTEAMSEPLDGHGPANHRRAHEAHGRLVSLVEAGAAADAELQWRQHLQVVTELHLRRIDSTRIVDLLTD</sequence>